<dbReference type="Proteomes" id="UP000284379">
    <property type="component" value="Unassembled WGS sequence"/>
</dbReference>
<comment type="subcellular location">
    <subcellularLocation>
        <location evidence="1">Cell outer membrane</location>
    </subcellularLocation>
</comment>
<sequence length="510" mass="57974">MKKYIYIFAFLGLSLCSQSCMDKLEILPSDQIITDNFFEKGTAEEIESGVNSMYQRLQSSYMYNLRMWTLDIVAGEGSVGNEAGGNGLETTQLANFITTSDNSGAKELWRGPWAGISRTNWILNNIDDAVHVSPDKITQYKGEAHFLRALYYFNLVRLFGDVPLIKTQQTAGDDLQVHRTPKEKVYELIIQDLKDASTMLPVQYEQSSDIGRATKGASLGLLAKVYLTLKRYDDTIQAIEELNALNVYSLNRRYDWNFDYLRENGPESLFEVQYEKDITTYSEFDILGQGAWHNDYMAPLAPVAIGGRWGNFGWFAVYPEFVNSYEAGDLRKVVSVWCQGDQYKGWAYNPSVSQTGHNVKKFLCEDIGQDRAMDSPLNFPVLRYADVLLMYAEALNETGHTEEACAPAASYEEGGPLNRVRVRAGLPNVTTEDQAELREIIRHERRMELAFEGGHRWFDLIRYDENGEYAKNFFHSIGKTNFTTPKHLLLPVPMDDIDANPNLRPNNPGY</sequence>
<feature type="domain" description="RagB/SusD" evidence="6">
    <location>
        <begin position="351"/>
        <end position="510"/>
    </location>
</feature>
<evidence type="ECO:0000256" key="4">
    <source>
        <dbReference type="ARBA" id="ARBA00023136"/>
    </source>
</evidence>
<dbReference type="RefSeq" id="WP_025867619.1">
    <property type="nucleotide sequence ID" value="NZ_CABJFV010000001.1"/>
</dbReference>
<dbReference type="GeneID" id="69502814"/>
<dbReference type="InterPro" id="IPR012944">
    <property type="entry name" value="SusD_RagB_dom"/>
</dbReference>
<evidence type="ECO:0000256" key="3">
    <source>
        <dbReference type="ARBA" id="ARBA00022729"/>
    </source>
</evidence>
<dbReference type="CDD" id="cd08977">
    <property type="entry name" value="SusD"/>
    <property type="match status" value="1"/>
</dbReference>
<dbReference type="SUPFAM" id="SSF48452">
    <property type="entry name" value="TPR-like"/>
    <property type="match status" value="1"/>
</dbReference>
<evidence type="ECO:0000313" key="9">
    <source>
        <dbReference type="Proteomes" id="UP000284379"/>
    </source>
</evidence>
<dbReference type="EMBL" id="QSGO01000001">
    <property type="protein sequence ID" value="RHB38372.1"/>
    <property type="molecule type" value="Genomic_DNA"/>
</dbReference>
<evidence type="ECO:0000256" key="1">
    <source>
        <dbReference type="ARBA" id="ARBA00004442"/>
    </source>
</evidence>
<feature type="domain" description="SusD-like N-terminal" evidence="7">
    <location>
        <begin position="50"/>
        <end position="227"/>
    </location>
</feature>
<reference evidence="8 9" key="1">
    <citation type="submission" date="2018-08" db="EMBL/GenBank/DDBJ databases">
        <title>A genome reference for cultivated species of the human gut microbiota.</title>
        <authorList>
            <person name="Zou Y."/>
            <person name="Xue W."/>
            <person name="Luo G."/>
        </authorList>
    </citation>
    <scope>NUCLEOTIDE SEQUENCE [LARGE SCALE GENOMIC DNA]</scope>
    <source>
        <strain evidence="8 9">AM40-30BH</strain>
    </source>
</reference>
<evidence type="ECO:0000256" key="2">
    <source>
        <dbReference type="ARBA" id="ARBA00006275"/>
    </source>
</evidence>
<comment type="caution">
    <text evidence="8">The sequence shown here is derived from an EMBL/GenBank/DDBJ whole genome shotgun (WGS) entry which is preliminary data.</text>
</comment>
<dbReference type="Pfam" id="PF07980">
    <property type="entry name" value="SusD_RagB"/>
    <property type="match status" value="1"/>
</dbReference>
<evidence type="ECO:0000259" key="7">
    <source>
        <dbReference type="Pfam" id="PF14322"/>
    </source>
</evidence>
<gene>
    <name evidence="8" type="ORF">DW888_00705</name>
</gene>
<evidence type="ECO:0000259" key="6">
    <source>
        <dbReference type="Pfam" id="PF07980"/>
    </source>
</evidence>
<evidence type="ECO:0000313" key="8">
    <source>
        <dbReference type="EMBL" id="RHB38372.1"/>
    </source>
</evidence>
<keyword evidence="3" id="KW-0732">Signal</keyword>
<keyword evidence="4" id="KW-0472">Membrane</keyword>
<proteinExistence type="inferred from homology"/>
<organism evidence="8 9">
    <name type="scientific">Bacteroides nordii</name>
    <dbReference type="NCBI Taxonomy" id="291645"/>
    <lineage>
        <taxon>Bacteria</taxon>
        <taxon>Pseudomonadati</taxon>
        <taxon>Bacteroidota</taxon>
        <taxon>Bacteroidia</taxon>
        <taxon>Bacteroidales</taxon>
        <taxon>Bacteroidaceae</taxon>
        <taxon>Bacteroides</taxon>
    </lineage>
</organism>
<dbReference type="Pfam" id="PF14322">
    <property type="entry name" value="SusD-like_3"/>
    <property type="match status" value="1"/>
</dbReference>
<comment type="similarity">
    <text evidence="2">Belongs to the SusD family.</text>
</comment>
<accession>A0A413VXT1</accession>
<dbReference type="InterPro" id="IPR011990">
    <property type="entry name" value="TPR-like_helical_dom_sf"/>
</dbReference>
<dbReference type="Gene3D" id="1.25.40.390">
    <property type="match status" value="1"/>
</dbReference>
<keyword evidence="5" id="KW-0998">Cell outer membrane</keyword>
<protein>
    <submittedName>
        <fullName evidence="8">RagB/SusD family nutrient uptake outer membrane protein</fullName>
    </submittedName>
</protein>
<dbReference type="AlphaFoldDB" id="A0A413VXT1"/>
<evidence type="ECO:0000256" key="5">
    <source>
        <dbReference type="ARBA" id="ARBA00023237"/>
    </source>
</evidence>
<dbReference type="InterPro" id="IPR033985">
    <property type="entry name" value="SusD-like_N"/>
</dbReference>
<dbReference type="GO" id="GO:0009279">
    <property type="term" value="C:cell outer membrane"/>
    <property type="evidence" value="ECO:0007669"/>
    <property type="project" value="UniProtKB-SubCell"/>
</dbReference>
<name>A0A413VXT1_9BACE</name>